<keyword evidence="1" id="KW-0732">Signal</keyword>
<feature type="signal peptide" evidence="1">
    <location>
        <begin position="1"/>
        <end position="20"/>
    </location>
</feature>
<evidence type="ECO:0000256" key="1">
    <source>
        <dbReference type="SAM" id="SignalP"/>
    </source>
</evidence>
<dbReference type="SUPFAM" id="SSF56935">
    <property type="entry name" value="Porins"/>
    <property type="match status" value="1"/>
</dbReference>
<evidence type="ECO:0000313" key="3">
    <source>
        <dbReference type="EMBL" id="MCL6285852.1"/>
    </source>
</evidence>
<dbReference type="InterPro" id="IPR033900">
    <property type="entry name" value="Gram_neg_porin_domain"/>
</dbReference>
<keyword evidence="4" id="KW-1185">Reference proteome</keyword>
<dbReference type="RefSeq" id="WP_249713058.1">
    <property type="nucleotide sequence ID" value="NZ_JAMFMB010000040.1"/>
</dbReference>
<sequence length="341" mass="36672">MNSNKIHCFLILQLSCVVSATSAASQSQTSVVWEGEIEIETLTVIDTDEGEKQPSEISANLDIGAIVSFSDRLDLFGSVQVERIDDPESERSSSEAHVFVDELGLSYTFADTSLSVGKITPVFGTAFDAAYGFFSGSLASDYELDGQIGGLAQFDLGGAGYLDFGVFYADDTRLNRSLTSDLDPNSDDEGRVGDTGKLNNATLQWSWVSDNTEFSLGGRLLSRAKDDAQNELGAVVSLTHFFEQAPLDVLAEFAIFHGWEGSSDNARFLTLNAGYAFGDLALSGVLARREIGRDETTNLASLALEYEFENGVTLGTAIASVENDGSVDQLLGFNVIFEFGD</sequence>
<feature type="domain" description="Porin" evidence="2">
    <location>
        <begin position="17"/>
        <end position="325"/>
    </location>
</feature>
<name>A0ABT0Q8H0_9RHOB</name>
<feature type="chain" id="PRO_5046073908" evidence="1">
    <location>
        <begin position="21"/>
        <end position="341"/>
    </location>
</feature>
<evidence type="ECO:0000313" key="4">
    <source>
        <dbReference type="Proteomes" id="UP001203880"/>
    </source>
</evidence>
<organism evidence="3 4">
    <name type="scientific">Ruegeria spongiae</name>
    <dbReference type="NCBI Taxonomy" id="2942209"/>
    <lineage>
        <taxon>Bacteria</taxon>
        <taxon>Pseudomonadati</taxon>
        <taxon>Pseudomonadota</taxon>
        <taxon>Alphaproteobacteria</taxon>
        <taxon>Rhodobacterales</taxon>
        <taxon>Roseobacteraceae</taxon>
        <taxon>Ruegeria</taxon>
    </lineage>
</organism>
<reference evidence="3" key="1">
    <citation type="submission" date="2022-05" db="EMBL/GenBank/DDBJ databases">
        <authorList>
            <person name="Park J.-S."/>
        </authorList>
    </citation>
    <scope>NUCLEOTIDE SEQUENCE</scope>
    <source>
        <strain evidence="3">2012CJ41-6</strain>
    </source>
</reference>
<evidence type="ECO:0000259" key="2">
    <source>
        <dbReference type="Pfam" id="PF13609"/>
    </source>
</evidence>
<proteinExistence type="predicted"/>
<gene>
    <name evidence="3" type="ORF">M3P21_20245</name>
</gene>
<dbReference type="Proteomes" id="UP001203880">
    <property type="component" value="Unassembled WGS sequence"/>
</dbReference>
<accession>A0ABT0Q8H0</accession>
<dbReference type="Pfam" id="PF13609">
    <property type="entry name" value="Porin_4"/>
    <property type="match status" value="1"/>
</dbReference>
<dbReference type="EMBL" id="JAMFMB010000040">
    <property type="protein sequence ID" value="MCL6285852.1"/>
    <property type="molecule type" value="Genomic_DNA"/>
</dbReference>
<protein>
    <submittedName>
        <fullName evidence="3">Porin</fullName>
    </submittedName>
</protein>
<comment type="caution">
    <text evidence="3">The sequence shown here is derived from an EMBL/GenBank/DDBJ whole genome shotgun (WGS) entry which is preliminary data.</text>
</comment>